<gene>
    <name evidence="1" type="ORF">LP422_04285</name>
</gene>
<sequence>MEIRAVRRRRRRRDVRRMVRRTAAGALTTQLATVAGLLVFDSVRRKDRPDREFPHRLGEPVPVDGGEVRIYTFGEHLFEDMLADIEAATDRIYFETYIWKGDAVGATLPPGAGRRPRARCRRLHRLRHLRQPRRAQGLLQGPPRRASTSGATPS</sequence>
<reference evidence="1" key="1">
    <citation type="submission" date="2021-11" db="EMBL/GenBank/DDBJ databases">
        <title>Study of the species diversity of bacterial strains isolated from a unique natural object - Shulgan-Tash cave (Bashkiria).</title>
        <authorList>
            <person name="Sazanova A.L."/>
            <person name="Chirak E.R."/>
            <person name="Safronova V.I."/>
        </authorList>
    </citation>
    <scope>NUCLEOTIDE SEQUENCE</scope>
    <source>
        <strain evidence="1">P1</strain>
    </source>
</reference>
<dbReference type="Proteomes" id="UP001059663">
    <property type="component" value="Chromosome"/>
</dbReference>
<proteinExistence type="predicted"/>
<accession>A0AC61U5T0</accession>
<evidence type="ECO:0000313" key="1">
    <source>
        <dbReference type="EMBL" id="UUZ45397.1"/>
    </source>
</evidence>
<protein>
    <submittedName>
        <fullName evidence="1">Uncharacterized protein</fullName>
    </submittedName>
</protein>
<name>A0AC61U5T0_9MICO</name>
<evidence type="ECO:0000313" key="2">
    <source>
        <dbReference type="Proteomes" id="UP001059663"/>
    </source>
</evidence>
<organism evidence="1 2">
    <name type="scientific">Janibacter limosus</name>
    <dbReference type="NCBI Taxonomy" id="53458"/>
    <lineage>
        <taxon>Bacteria</taxon>
        <taxon>Bacillati</taxon>
        <taxon>Actinomycetota</taxon>
        <taxon>Actinomycetes</taxon>
        <taxon>Micrococcales</taxon>
        <taxon>Intrasporangiaceae</taxon>
        <taxon>Janibacter</taxon>
    </lineage>
</organism>
<dbReference type="EMBL" id="CP087977">
    <property type="protein sequence ID" value="UUZ45397.1"/>
    <property type="molecule type" value="Genomic_DNA"/>
</dbReference>